<dbReference type="SUPFAM" id="SSF55681">
    <property type="entry name" value="Class II aaRS and biotin synthetases"/>
    <property type="match status" value="1"/>
</dbReference>
<name>A0A2G9ULZ1_TELCI</name>
<gene>
    <name evidence="3" type="ORF">TELCIR_06824</name>
</gene>
<evidence type="ECO:0000256" key="1">
    <source>
        <dbReference type="ARBA" id="ARBA00010728"/>
    </source>
</evidence>
<keyword evidence="4" id="KW-1185">Reference proteome</keyword>
<dbReference type="PRINTS" id="PR00981">
    <property type="entry name" value="TRNASYNTHSER"/>
</dbReference>
<dbReference type="EMBL" id="KZ345998">
    <property type="protein sequence ID" value="PIO71281.1"/>
    <property type="molecule type" value="Genomic_DNA"/>
</dbReference>
<evidence type="ECO:0000259" key="2">
    <source>
        <dbReference type="Pfam" id="PF00587"/>
    </source>
</evidence>
<dbReference type="OrthoDB" id="10264585at2759"/>
<protein>
    <recommendedName>
        <fullName evidence="2">Aminoacyl-tRNA synthetase class II (G/ P/ S/T) domain-containing protein</fullName>
    </recommendedName>
</protein>
<dbReference type="AlphaFoldDB" id="A0A2G9ULZ1"/>
<dbReference type="InterPro" id="IPR045864">
    <property type="entry name" value="aa-tRNA-synth_II/BPL/LPL"/>
</dbReference>
<dbReference type="PANTHER" id="PTHR11778">
    <property type="entry name" value="SERYL-TRNA SYNTHETASE"/>
    <property type="match status" value="1"/>
</dbReference>
<dbReference type="GO" id="GO:0006434">
    <property type="term" value="P:seryl-tRNA aminoacylation"/>
    <property type="evidence" value="ECO:0007669"/>
    <property type="project" value="InterPro"/>
</dbReference>
<accession>A0A2G9ULZ1</accession>
<dbReference type="InterPro" id="IPR002314">
    <property type="entry name" value="aa-tRNA-synt_IIb"/>
</dbReference>
<dbReference type="Gene3D" id="3.30.930.10">
    <property type="entry name" value="Bira Bifunctional Protein, Domain 2"/>
    <property type="match status" value="1"/>
</dbReference>
<organism evidence="3 4">
    <name type="scientific">Teladorsagia circumcincta</name>
    <name type="common">Brown stomach worm</name>
    <name type="synonym">Ostertagia circumcincta</name>
    <dbReference type="NCBI Taxonomy" id="45464"/>
    <lineage>
        <taxon>Eukaryota</taxon>
        <taxon>Metazoa</taxon>
        <taxon>Ecdysozoa</taxon>
        <taxon>Nematoda</taxon>
        <taxon>Chromadorea</taxon>
        <taxon>Rhabditida</taxon>
        <taxon>Rhabditina</taxon>
        <taxon>Rhabditomorpha</taxon>
        <taxon>Strongyloidea</taxon>
        <taxon>Trichostrongylidae</taxon>
        <taxon>Teladorsagia</taxon>
    </lineage>
</organism>
<dbReference type="InterPro" id="IPR002317">
    <property type="entry name" value="Ser-tRNA-ligase_type_1"/>
</dbReference>
<evidence type="ECO:0000313" key="4">
    <source>
        <dbReference type="Proteomes" id="UP000230423"/>
    </source>
</evidence>
<dbReference type="Pfam" id="PF00587">
    <property type="entry name" value="tRNA-synt_2b"/>
    <property type="match status" value="1"/>
</dbReference>
<dbReference type="Proteomes" id="UP000230423">
    <property type="component" value="Unassembled WGS sequence"/>
</dbReference>
<feature type="domain" description="Aminoacyl-tRNA synthetase class II (G/ P/ S/T)" evidence="2">
    <location>
        <begin position="4"/>
        <end position="82"/>
    </location>
</feature>
<sequence>MIFNAEEYCQLLGIPYQIVCIVSGELNNAASKKLDLEAWFPGSGAFRELVSCSNCTDYQARRLKVRYGMTKKMDGEVLHPFMPEKYRTFIPFVKPAPIDEEVKKKGGK</sequence>
<reference evidence="3 4" key="1">
    <citation type="submission" date="2015-09" db="EMBL/GenBank/DDBJ databases">
        <title>Draft genome of the parasitic nematode Teladorsagia circumcincta isolate WARC Sus (inbred).</title>
        <authorList>
            <person name="Mitreva M."/>
        </authorList>
    </citation>
    <scope>NUCLEOTIDE SEQUENCE [LARGE SCALE GENOMIC DNA]</scope>
    <source>
        <strain evidence="3 4">S</strain>
    </source>
</reference>
<dbReference type="GO" id="GO:0005524">
    <property type="term" value="F:ATP binding"/>
    <property type="evidence" value="ECO:0007669"/>
    <property type="project" value="InterPro"/>
</dbReference>
<dbReference type="GO" id="GO:0004828">
    <property type="term" value="F:serine-tRNA ligase activity"/>
    <property type="evidence" value="ECO:0007669"/>
    <property type="project" value="InterPro"/>
</dbReference>
<evidence type="ECO:0000313" key="3">
    <source>
        <dbReference type="EMBL" id="PIO71281.1"/>
    </source>
</evidence>
<comment type="similarity">
    <text evidence="1">Belongs to the class-II aminoacyl-tRNA synthetase family. Type-1 seryl-tRNA synthetase subfamily.</text>
</comment>
<proteinExistence type="inferred from homology"/>